<proteinExistence type="predicted"/>
<comment type="caution">
    <text evidence="1">The sequence shown here is derived from an EMBL/GenBank/DDBJ whole genome shotgun (WGS) entry which is preliminary data.</text>
</comment>
<dbReference type="EMBL" id="LGUS01000174">
    <property type="protein sequence ID" value="KOG33281.1"/>
    <property type="molecule type" value="Genomic_DNA"/>
</dbReference>
<protein>
    <submittedName>
        <fullName evidence="1">Uncharacterized protein</fullName>
    </submittedName>
</protein>
<organism evidence="1 2">
    <name type="scientific">Streptomyces resistomycificus</name>
    <dbReference type="NCBI Taxonomy" id="67356"/>
    <lineage>
        <taxon>Bacteria</taxon>
        <taxon>Bacillati</taxon>
        <taxon>Actinomycetota</taxon>
        <taxon>Actinomycetes</taxon>
        <taxon>Kitasatosporales</taxon>
        <taxon>Streptomycetaceae</taxon>
        <taxon>Streptomyces</taxon>
        <taxon>Streptomyces aurantiacus group</taxon>
    </lineage>
</organism>
<evidence type="ECO:0000313" key="2">
    <source>
        <dbReference type="Proteomes" id="UP000037251"/>
    </source>
</evidence>
<dbReference type="PATRIC" id="fig|67356.5.peg.4924"/>
<dbReference type="eggNOG" id="ENOG5031UWA">
    <property type="taxonomic scope" value="Bacteria"/>
</dbReference>
<dbReference type="STRING" id="67356.AQJ84_11060"/>
<dbReference type="Proteomes" id="UP000037251">
    <property type="component" value="Unassembled WGS sequence"/>
</dbReference>
<name>A0A0L8L5D7_9ACTN</name>
<dbReference type="OrthoDB" id="4203346at2"/>
<sequence>MSTSKPALAVHRDLAWALKQQAKRTGEESPSVRGSDWRTATVTAVNGDGTVAADGIPSIRCMETYVLPAVGDVIVIDQNSMGNWLAWGRTATSGQGWTPLTLAAGFQNPGHGYTASYLREGRRIWLRGRIGPTAGTIADGATILTLPAAIRPSETVAWAVVRDATVVPAVLRLEIVTTGVLRTFQSSNLPTWVGLDGISYTI</sequence>
<keyword evidence="2" id="KW-1185">Reference proteome</keyword>
<evidence type="ECO:0000313" key="1">
    <source>
        <dbReference type="EMBL" id="KOG33281.1"/>
    </source>
</evidence>
<accession>A0A0L8L5D7</accession>
<reference evidence="2" key="1">
    <citation type="submission" date="2015-07" db="EMBL/GenBank/DDBJ databases">
        <authorList>
            <person name="Ju K.-S."/>
            <person name="Doroghazi J.R."/>
            <person name="Metcalf W.W."/>
        </authorList>
    </citation>
    <scope>NUCLEOTIDE SEQUENCE [LARGE SCALE GENOMIC DNA]</scope>
    <source>
        <strain evidence="2">NRRL 2290</strain>
    </source>
</reference>
<dbReference type="RefSeq" id="WP_030040220.1">
    <property type="nucleotide sequence ID" value="NZ_KL575597.1"/>
</dbReference>
<dbReference type="AlphaFoldDB" id="A0A0L8L5D7"/>
<gene>
    <name evidence="1" type="ORF">ADK37_23110</name>
</gene>